<evidence type="ECO:0000256" key="3">
    <source>
        <dbReference type="ARBA" id="ARBA00022692"/>
    </source>
</evidence>
<evidence type="ECO:0000256" key="4">
    <source>
        <dbReference type="ARBA" id="ARBA00022989"/>
    </source>
</evidence>
<name>A0A328CZ50_9ASTE</name>
<keyword evidence="4 6" id="KW-1133">Transmembrane helix</keyword>
<comment type="similarity">
    <text evidence="2">Belongs to the plant DMP1 protein family.</text>
</comment>
<dbReference type="InterPro" id="IPR007770">
    <property type="entry name" value="DMP"/>
</dbReference>
<proteinExistence type="inferred from homology"/>
<dbReference type="EMBL" id="NQVE01000209">
    <property type="protein sequence ID" value="RAL38486.1"/>
    <property type="molecule type" value="Genomic_DNA"/>
</dbReference>
<organism evidence="7 8">
    <name type="scientific">Cuscuta australis</name>
    <dbReference type="NCBI Taxonomy" id="267555"/>
    <lineage>
        <taxon>Eukaryota</taxon>
        <taxon>Viridiplantae</taxon>
        <taxon>Streptophyta</taxon>
        <taxon>Embryophyta</taxon>
        <taxon>Tracheophyta</taxon>
        <taxon>Spermatophyta</taxon>
        <taxon>Magnoliopsida</taxon>
        <taxon>eudicotyledons</taxon>
        <taxon>Gunneridae</taxon>
        <taxon>Pentapetalae</taxon>
        <taxon>asterids</taxon>
        <taxon>lamiids</taxon>
        <taxon>Solanales</taxon>
        <taxon>Convolvulaceae</taxon>
        <taxon>Cuscuteae</taxon>
        <taxon>Cuscuta</taxon>
        <taxon>Cuscuta subgen. Grammica</taxon>
        <taxon>Cuscuta sect. Cleistogrammica</taxon>
    </lineage>
</organism>
<accession>A0A328CZ50</accession>
<reference evidence="7 8" key="1">
    <citation type="submission" date="2018-06" db="EMBL/GenBank/DDBJ databases">
        <title>The Genome of Cuscuta australis (Dodder) Provides Insight into the Evolution of Plant Parasitism.</title>
        <authorList>
            <person name="Liu H."/>
        </authorList>
    </citation>
    <scope>NUCLEOTIDE SEQUENCE [LARGE SCALE GENOMIC DNA]</scope>
    <source>
        <strain evidence="8">cv. Yunnan</strain>
        <tissue evidence="7">Vines</tissue>
    </source>
</reference>
<comment type="caution">
    <text evidence="7">The sequence shown here is derived from an EMBL/GenBank/DDBJ whole genome shotgun (WGS) entry which is preliminary data.</text>
</comment>
<evidence type="ECO:0000313" key="7">
    <source>
        <dbReference type="EMBL" id="RAL38486.1"/>
    </source>
</evidence>
<dbReference type="GO" id="GO:0010256">
    <property type="term" value="P:endomembrane system organization"/>
    <property type="evidence" value="ECO:0007669"/>
    <property type="project" value="TreeGrafter"/>
</dbReference>
<feature type="transmembrane region" description="Helical" evidence="6">
    <location>
        <begin position="123"/>
        <end position="139"/>
    </location>
</feature>
<dbReference type="AlphaFoldDB" id="A0A328CZ50"/>
<keyword evidence="8" id="KW-1185">Reference proteome</keyword>
<gene>
    <name evidence="7" type="ORF">DM860_002464</name>
</gene>
<evidence type="ECO:0000313" key="8">
    <source>
        <dbReference type="Proteomes" id="UP000249390"/>
    </source>
</evidence>
<keyword evidence="3 6" id="KW-0812">Transmembrane</keyword>
<keyword evidence="5 6" id="KW-0472">Membrane</keyword>
<evidence type="ECO:0000256" key="5">
    <source>
        <dbReference type="ARBA" id="ARBA00023136"/>
    </source>
</evidence>
<dbReference type="Proteomes" id="UP000249390">
    <property type="component" value="Unassembled WGS sequence"/>
</dbReference>
<feature type="transmembrane region" description="Helical" evidence="6">
    <location>
        <begin position="159"/>
        <end position="178"/>
    </location>
</feature>
<evidence type="ECO:0000256" key="6">
    <source>
        <dbReference type="SAM" id="Phobius"/>
    </source>
</evidence>
<comment type="subcellular location">
    <subcellularLocation>
        <location evidence="1">Membrane</location>
        <topology evidence="1">Multi-pass membrane protein</topology>
    </subcellularLocation>
</comment>
<sequence length="196" mass="20845">MMSSSTGKNTAAAAAATATTTTEKAFAGIGNLIRLLPTGTVFAFEFLNPILTDNGTCSGAANKWFPAILIALCSLSCAFSCFTDSYTDDEGQTRYGIATAKGLWPPSASDSDTSAYRLRPGDFVHAAVTMAVFAVLVLLDRNTVMCYFPECESTQKKLLMVLPPVVGAVAGSVFVMFPQKRHGIGYLRNFGDNKAK</sequence>
<dbReference type="GO" id="GO:0016020">
    <property type="term" value="C:membrane"/>
    <property type="evidence" value="ECO:0007669"/>
    <property type="project" value="UniProtKB-SubCell"/>
</dbReference>
<protein>
    <recommendedName>
        <fullName evidence="9">DUF679 domain-containing protein</fullName>
    </recommendedName>
</protein>
<evidence type="ECO:0000256" key="1">
    <source>
        <dbReference type="ARBA" id="ARBA00004141"/>
    </source>
</evidence>
<dbReference type="GO" id="GO:0005737">
    <property type="term" value="C:cytoplasm"/>
    <property type="evidence" value="ECO:0007669"/>
    <property type="project" value="UniProtKB-ARBA"/>
</dbReference>
<dbReference type="PANTHER" id="PTHR31621:SF66">
    <property type="entry name" value="PROTEIN DMP2"/>
    <property type="match status" value="1"/>
</dbReference>
<evidence type="ECO:0000256" key="2">
    <source>
        <dbReference type="ARBA" id="ARBA00008707"/>
    </source>
</evidence>
<evidence type="ECO:0008006" key="9">
    <source>
        <dbReference type="Google" id="ProtNLM"/>
    </source>
</evidence>
<dbReference type="PANTHER" id="PTHR31621">
    <property type="entry name" value="PROTEIN DMP3"/>
    <property type="match status" value="1"/>
</dbReference>
<dbReference type="Pfam" id="PF05078">
    <property type="entry name" value="DUF679"/>
    <property type="match status" value="1"/>
</dbReference>
<feature type="transmembrane region" description="Helical" evidence="6">
    <location>
        <begin position="64"/>
        <end position="82"/>
    </location>
</feature>